<keyword evidence="4" id="KW-1185">Reference proteome</keyword>
<dbReference type="EMBL" id="MU154521">
    <property type="protein sequence ID" value="KAF9502451.1"/>
    <property type="molecule type" value="Genomic_DNA"/>
</dbReference>
<dbReference type="Pfam" id="PF15377">
    <property type="entry name" value="DUF4604"/>
    <property type="match status" value="1"/>
</dbReference>
<feature type="region of interest" description="Disordered" evidence="1">
    <location>
        <begin position="121"/>
        <end position="143"/>
    </location>
</feature>
<proteinExistence type="predicted"/>
<evidence type="ECO:0000313" key="3">
    <source>
        <dbReference type="EMBL" id="KAF9502451.1"/>
    </source>
</evidence>
<feature type="compositionally biased region" description="Acidic residues" evidence="1">
    <location>
        <begin position="39"/>
        <end position="51"/>
    </location>
</feature>
<evidence type="ECO:0000259" key="2">
    <source>
        <dbReference type="Pfam" id="PF15377"/>
    </source>
</evidence>
<feature type="region of interest" description="Disordered" evidence="1">
    <location>
        <begin position="1"/>
        <end position="97"/>
    </location>
</feature>
<evidence type="ECO:0000256" key="1">
    <source>
        <dbReference type="SAM" id="MobiDB-lite"/>
    </source>
</evidence>
<evidence type="ECO:0000313" key="4">
    <source>
        <dbReference type="Proteomes" id="UP000807025"/>
    </source>
</evidence>
<sequence>MAPKEPNRHQLSSRLAYSQNTPNFLRKLQNKYSGKYTESDEESEPEFEPDDGSGRPPIPRRPRERPPIPERPDNDLGSADEDGNDEKPTVVVLKEGKHLTEREADNIRRKGKYLLLRRVVPGSPGGTKCLIREGTSPVERRHP</sequence>
<dbReference type="AlphaFoldDB" id="A0A9P6AAK8"/>
<comment type="caution">
    <text evidence="3">The sequence shown here is derived from an EMBL/GenBank/DDBJ whole genome shotgun (WGS) entry which is preliminary data.</text>
</comment>
<gene>
    <name evidence="3" type="ORF">BDN71DRAFT_1438055</name>
</gene>
<accession>A0A9P6AAK8</accession>
<protein>
    <recommendedName>
        <fullName evidence="2">DUF4604 domain-containing protein</fullName>
    </recommendedName>
</protein>
<dbReference type="Proteomes" id="UP000807025">
    <property type="component" value="Unassembled WGS sequence"/>
</dbReference>
<feature type="compositionally biased region" description="Polar residues" evidence="1">
    <location>
        <begin position="9"/>
        <end position="23"/>
    </location>
</feature>
<feature type="compositionally biased region" description="Basic and acidic residues" evidence="1">
    <location>
        <begin position="64"/>
        <end position="74"/>
    </location>
</feature>
<dbReference type="OrthoDB" id="2553298at2759"/>
<name>A0A9P6AAK8_PLEER</name>
<dbReference type="InterPro" id="IPR027911">
    <property type="entry name" value="DUF4604"/>
</dbReference>
<feature type="domain" description="DUF4604" evidence="2">
    <location>
        <begin position="14"/>
        <end position="112"/>
    </location>
</feature>
<reference evidence="3" key="1">
    <citation type="submission" date="2020-11" db="EMBL/GenBank/DDBJ databases">
        <authorList>
            <consortium name="DOE Joint Genome Institute"/>
            <person name="Ahrendt S."/>
            <person name="Riley R."/>
            <person name="Andreopoulos W."/>
            <person name="Labutti K."/>
            <person name="Pangilinan J."/>
            <person name="Ruiz-Duenas F.J."/>
            <person name="Barrasa J.M."/>
            <person name="Sanchez-Garcia M."/>
            <person name="Camarero S."/>
            <person name="Miyauchi S."/>
            <person name="Serrano A."/>
            <person name="Linde D."/>
            <person name="Babiker R."/>
            <person name="Drula E."/>
            <person name="Ayuso-Fernandez I."/>
            <person name="Pacheco R."/>
            <person name="Padilla G."/>
            <person name="Ferreira P."/>
            <person name="Barriuso J."/>
            <person name="Kellner H."/>
            <person name="Castanera R."/>
            <person name="Alfaro M."/>
            <person name="Ramirez L."/>
            <person name="Pisabarro A.G."/>
            <person name="Kuo A."/>
            <person name="Tritt A."/>
            <person name="Lipzen A."/>
            <person name="He G."/>
            <person name="Yan M."/>
            <person name="Ng V."/>
            <person name="Cullen D."/>
            <person name="Martin F."/>
            <person name="Rosso M.-N."/>
            <person name="Henrissat B."/>
            <person name="Hibbett D."/>
            <person name="Martinez A.T."/>
            <person name="Grigoriev I.V."/>
        </authorList>
    </citation>
    <scope>NUCLEOTIDE SEQUENCE</scope>
    <source>
        <strain evidence="3">ATCC 90797</strain>
    </source>
</reference>
<organism evidence="3 4">
    <name type="scientific">Pleurotus eryngii</name>
    <name type="common">Boletus of the steppes</name>
    <dbReference type="NCBI Taxonomy" id="5323"/>
    <lineage>
        <taxon>Eukaryota</taxon>
        <taxon>Fungi</taxon>
        <taxon>Dikarya</taxon>
        <taxon>Basidiomycota</taxon>
        <taxon>Agaricomycotina</taxon>
        <taxon>Agaricomycetes</taxon>
        <taxon>Agaricomycetidae</taxon>
        <taxon>Agaricales</taxon>
        <taxon>Pleurotineae</taxon>
        <taxon>Pleurotaceae</taxon>
        <taxon>Pleurotus</taxon>
    </lineage>
</organism>